<keyword evidence="3" id="KW-1185">Reference proteome</keyword>
<feature type="compositionally biased region" description="Basic residues" evidence="1">
    <location>
        <begin position="109"/>
        <end position="118"/>
    </location>
</feature>
<sequence>MAQAFGSVVESLPLPMDGNKHLHAAVRTPYFEGAFLELAKHTADPTTPTLKFLISRLQYNLPTKQTSCHTKPINIPHHYKTASESSPENRNSLETMSTVEAPPAATRNRPPRHRRGRGGNRGNALAGPAAPHNPDASLALRPASVAPESTQSPAPTSNAGRGNRSRRGGLGRGGRPGGAHPPMVNGVRSFGGQLTSNTPPPPPSADGSLAADAPVFVPGQPVVPRARAPQAPRQRRMSKSQAPDIATRTHEDIANRQYECVICTNEVLTNSKIWTCKTCWSLGFLLIPAAKPVRNQEQDIAHTLVNSFVTQVLVLHVLTWDQLYPAFAGRRNLPGDARIPITIMDGVAGRFVVTFFHVENTLVSETVTKDYAAVAKF</sequence>
<evidence type="ECO:0000313" key="3">
    <source>
        <dbReference type="Proteomes" id="UP000566819"/>
    </source>
</evidence>
<organism evidence="2 3">
    <name type="scientific">Cudoniella acicularis</name>
    <dbReference type="NCBI Taxonomy" id="354080"/>
    <lineage>
        <taxon>Eukaryota</taxon>
        <taxon>Fungi</taxon>
        <taxon>Dikarya</taxon>
        <taxon>Ascomycota</taxon>
        <taxon>Pezizomycotina</taxon>
        <taxon>Leotiomycetes</taxon>
        <taxon>Helotiales</taxon>
        <taxon>Tricladiaceae</taxon>
        <taxon>Cudoniella</taxon>
    </lineage>
</organism>
<dbReference type="Proteomes" id="UP000566819">
    <property type="component" value="Unassembled WGS sequence"/>
</dbReference>
<dbReference type="OrthoDB" id="6512771at2759"/>
<comment type="caution">
    <text evidence="2">The sequence shown here is derived from an EMBL/GenBank/DDBJ whole genome shotgun (WGS) entry which is preliminary data.</text>
</comment>
<reference evidence="2 3" key="1">
    <citation type="submission" date="2020-03" db="EMBL/GenBank/DDBJ databases">
        <title>Draft Genome Sequence of Cudoniella acicularis.</title>
        <authorList>
            <person name="Buettner E."/>
            <person name="Kellner H."/>
        </authorList>
    </citation>
    <scope>NUCLEOTIDE SEQUENCE [LARGE SCALE GENOMIC DNA]</scope>
    <source>
        <strain evidence="2 3">DSM 108380</strain>
    </source>
</reference>
<name>A0A8H4RIV4_9HELO</name>
<accession>A0A8H4RIV4</accession>
<evidence type="ECO:0000256" key="1">
    <source>
        <dbReference type="SAM" id="MobiDB-lite"/>
    </source>
</evidence>
<gene>
    <name evidence="2" type="ORF">G7Y89_g8058</name>
</gene>
<dbReference type="EMBL" id="JAAMPI010000591">
    <property type="protein sequence ID" value="KAF4630091.1"/>
    <property type="molecule type" value="Genomic_DNA"/>
</dbReference>
<protein>
    <submittedName>
        <fullName evidence="2">Uncharacterized protein</fullName>
    </submittedName>
</protein>
<dbReference type="AlphaFoldDB" id="A0A8H4RIV4"/>
<feature type="compositionally biased region" description="Polar residues" evidence="1">
    <location>
        <begin position="147"/>
        <end position="159"/>
    </location>
</feature>
<evidence type="ECO:0000313" key="2">
    <source>
        <dbReference type="EMBL" id="KAF4630091.1"/>
    </source>
</evidence>
<feature type="compositionally biased region" description="Polar residues" evidence="1">
    <location>
        <begin position="82"/>
        <end position="98"/>
    </location>
</feature>
<proteinExistence type="predicted"/>
<feature type="region of interest" description="Disordered" evidence="1">
    <location>
        <begin position="68"/>
        <end position="245"/>
    </location>
</feature>
<feature type="compositionally biased region" description="Low complexity" evidence="1">
    <location>
        <begin position="220"/>
        <end position="232"/>
    </location>
</feature>